<dbReference type="Gene3D" id="1.10.287.110">
    <property type="entry name" value="DnaJ domain"/>
    <property type="match status" value="1"/>
</dbReference>
<protein>
    <recommendedName>
        <fullName evidence="1">J domain-containing protein</fullName>
    </recommendedName>
</protein>
<sequence length="122" mass="14710">KKRSAVWRWKIEFEGLFLGVGVILRWKIEYQNLPFDSSAEDVKKQYRKMSLMVQPDKCKHPQTKEAFAEELRAKRKKQLKKDTAPKIKSLVEEISEEEGRLRRDEEEQKELWKEREQTISFL</sequence>
<dbReference type="SUPFAM" id="SSF46565">
    <property type="entry name" value="Chaperone J-domain"/>
    <property type="match status" value="1"/>
</dbReference>
<proteinExistence type="predicted"/>
<keyword evidence="3" id="KW-1185">Reference proteome</keyword>
<dbReference type="PANTHER" id="PTHR46620">
    <property type="entry name" value="J DOMAIN-CONTAINING PROTEIN SPF31"/>
    <property type="match status" value="1"/>
</dbReference>
<dbReference type="InterPro" id="IPR001623">
    <property type="entry name" value="DnaJ_domain"/>
</dbReference>
<reference evidence="2 3" key="1">
    <citation type="submission" date="2018-09" db="EMBL/GenBank/DDBJ databases">
        <title>A high-quality reference genome of wild soybean provides a powerful tool to mine soybean genomes.</title>
        <authorList>
            <person name="Xie M."/>
            <person name="Chung C.Y.L."/>
            <person name="Li M.-W."/>
            <person name="Wong F.-L."/>
            <person name="Chan T.-F."/>
            <person name="Lam H.-M."/>
        </authorList>
    </citation>
    <scope>NUCLEOTIDE SEQUENCE [LARGE SCALE GENOMIC DNA]</scope>
    <source>
        <strain evidence="3">cv. W05</strain>
        <tissue evidence="2">Hypocotyl of etiolated seedlings</tissue>
    </source>
</reference>
<dbReference type="Proteomes" id="UP000289340">
    <property type="component" value="Chromosome 12"/>
</dbReference>
<feature type="domain" description="J" evidence="1">
    <location>
        <begin position="33"/>
        <end position="69"/>
    </location>
</feature>
<dbReference type="InterPro" id="IPR036869">
    <property type="entry name" value="J_dom_sf"/>
</dbReference>
<feature type="non-terminal residue" evidence="2">
    <location>
        <position position="1"/>
    </location>
</feature>
<accession>A0A445HMV4</accession>
<comment type="caution">
    <text evidence="2">The sequence shown here is derived from an EMBL/GenBank/DDBJ whole genome shotgun (WGS) entry which is preliminary data.</text>
</comment>
<dbReference type="EMBL" id="QZWG01000012">
    <property type="protein sequence ID" value="RZB75108.1"/>
    <property type="molecule type" value="Genomic_DNA"/>
</dbReference>
<evidence type="ECO:0000313" key="2">
    <source>
        <dbReference type="EMBL" id="RZB75108.1"/>
    </source>
</evidence>
<gene>
    <name evidence="2" type="ORF">D0Y65_033835</name>
</gene>
<dbReference type="Pfam" id="PF00226">
    <property type="entry name" value="DnaJ"/>
    <property type="match status" value="1"/>
</dbReference>
<dbReference type="AlphaFoldDB" id="A0A445HMV4"/>
<evidence type="ECO:0000313" key="3">
    <source>
        <dbReference type="Proteomes" id="UP000289340"/>
    </source>
</evidence>
<evidence type="ECO:0000259" key="1">
    <source>
        <dbReference type="Pfam" id="PF00226"/>
    </source>
</evidence>
<dbReference type="PANTHER" id="PTHR46620:SF1">
    <property type="entry name" value="J DOMAIN-CONTAINING PROTEIN SPF31"/>
    <property type="match status" value="1"/>
</dbReference>
<name>A0A445HMV4_GLYSO</name>
<organism evidence="2 3">
    <name type="scientific">Glycine soja</name>
    <name type="common">Wild soybean</name>
    <dbReference type="NCBI Taxonomy" id="3848"/>
    <lineage>
        <taxon>Eukaryota</taxon>
        <taxon>Viridiplantae</taxon>
        <taxon>Streptophyta</taxon>
        <taxon>Embryophyta</taxon>
        <taxon>Tracheophyta</taxon>
        <taxon>Spermatophyta</taxon>
        <taxon>Magnoliopsida</taxon>
        <taxon>eudicotyledons</taxon>
        <taxon>Gunneridae</taxon>
        <taxon>Pentapetalae</taxon>
        <taxon>rosids</taxon>
        <taxon>fabids</taxon>
        <taxon>Fabales</taxon>
        <taxon>Fabaceae</taxon>
        <taxon>Papilionoideae</taxon>
        <taxon>50 kb inversion clade</taxon>
        <taxon>NPAAA clade</taxon>
        <taxon>indigoferoid/millettioid clade</taxon>
        <taxon>Phaseoleae</taxon>
        <taxon>Glycine</taxon>
        <taxon>Glycine subgen. Soja</taxon>
    </lineage>
</organism>
<dbReference type="CDD" id="cd06257">
    <property type="entry name" value="DnaJ"/>
    <property type="match status" value="1"/>
</dbReference>